<evidence type="ECO:0000313" key="2">
    <source>
        <dbReference type="Proteomes" id="UP001217417"/>
    </source>
</evidence>
<keyword evidence="2" id="KW-1185">Reference proteome</keyword>
<proteinExistence type="predicted"/>
<protein>
    <submittedName>
        <fullName evidence="1">Uncharacterized protein</fullName>
    </submittedName>
</protein>
<evidence type="ECO:0000313" key="1">
    <source>
        <dbReference type="EMBL" id="KAJ8098872.1"/>
    </source>
</evidence>
<comment type="caution">
    <text evidence="1">The sequence shown here is derived from an EMBL/GenBank/DDBJ whole genome shotgun (WGS) entry which is preliminary data.</text>
</comment>
<dbReference type="EMBL" id="JARPMG010000008">
    <property type="protein sequence ID" value="KAJ8098872.1"/>
    <property type="molecule type" value="Genomic_DNA"/>
</dbReference>
<dbReference type="AlphaFoldDB" id="A0AAD7VQF1"/>
<organism evidence="1 2">
    <name type="scientific">Lipomyces tetrasporus</name>
    <dbReference type="NCBI Taxonomy" id="54092"/>
    <lineage>
        <taxon>Eukaryota</taxon>
        <taxon>Fungi</taxon>
        <taxon>Dikarya</taxon>
        <taxon>Ascomycota</taxon>
        <taxon>Saccharomycotina</taxon>
        <taxon>Lipomycetes</taxon>
        <taxon>Lipomycetales</taxon>
        <taxon>Lipomycetaceae</taxon>
        <taxon>Lipomyces</taxon>
    </lineage>
</organism>
<sequence>MAWVDDEEASYQRALNFLEDNEPERRLDIRPVIPVAHALYGDAKYPRVDYSGADSRVTIYTIPTGLHGASAASLQTAISDSVRDALLRHNKQELLRRIIPIGESTISSLDDLGEGSTKTPDGGFWYNNSSTGRQELTLIIETGVSETYQQLRADVDVWLNRIHCRTVVFLWFKESPSFRNPTDADAYSVNDRPAFDHAMQQVQRDHSLGPYRYGDHDWCGTVAEAFIEVFNSDSDNEEPLRYLIAQNGLMVMQDHSLDTGLILGDLFTPDDEVGAAQAEPICLDMAFLQGAIESAARATATTRFNHFLITK</sequence>
<dbReference type="Proteomes" id="UP001217417">
    <property type="component" value="Unassembled WGS sequence"/>
</dbReference>
<accession>A0AAD7VQF1</accession>
<gene>
    <name evidence="1" type="ORF">POJ06DRAFT_292528</name>
</gene>
<dbReference type="RefSeq" id="XP_056042322.1">
    <property type="nucleotide sequence ID" value="XM_056190399.1"/>
</dbReference>
<name>A0AAD7VQF1_9ASCO</name>
<dbReference type="GeneID" id="80885565"/>
<reference evidence="1" key="1">
    <citation type="submission" date="2023-03" db="EMBL/GenBank/DDBJ databases">
        <title>Near-Complete genome sequence of Lipomyces tetrasporous NRRL Y-64009, an oleaginous yeast capable of growing on lignocellulosic hydrolysates.</title>
        <authorList>
            <consortium name="Lawrence Berkeley National Laboratory"/>
            <person name="Jagtap S.S."/>
            <person name="Liu J.-J."/>
            <person name="Walukiewicz H.E."/>
            <person name="Pangilinan J."/>
            <person name="Lipzen A."/>
            <person name="Ahrendt S."/>
            <person name="Koriabine M."/>
            <person name="Cobaugh K."/>
            <person name="Salamov A."/>
            <person name="Yoshinaga Y."/>
            <person name="Ng V."/>
            <person name="Daum C."/>
            <person name="Grigoriev I.V."/>
            <person name="Slininger P.J."/>
            <person name="Dien B.S."/>
            <person name="Jin Y.-S."/>
            <person name="Rao C.V."/>
        </authorList>
    </citation>
    <scope>NUCLEOTIDE SEQUENCE</scope>
    <source>
        <strain evidence="1">NRRL Y-64009</strain>
    </source>
</reference>